<reference evidence="3" key="1">
    <citation type="journal article" date="2022" name="Int. J. Mol. Sci.">
        <title>Draft Genome of Tanacetum Coccineum: Genomic Comparison of Closely Related Tanacetum-Family Plants.</title>
        <authorList>
            <person name="Yamashiro T."/>
            <person name="Shiraishi A."/>
            <person name="Nakayama K."/>
            <person name="Satake H."/>
        </authorList>
    </citation>
    <scope>NUCLEOTIDE SEQUENCE</scope>
</reference>
<dbReference type="Gene3D" id="3.30.70.270">
    <property type="match status" value="2"/>
</dbReference>
<accession>A0ABQ5HU80</accession>
<gene>
    <name evidence="3" type="ORF">Tco_1079692</name>
</gene>
<sequence length="1445" mass="161008">MIREYVKEFTTLVLEIPELSDQDSLFYFLDGLQGWAKMELERRGVQDLSTAIANAETLIDFSTRRDSSNPKDRKVNQEKGEGEKNAQPKVDAARKPPTGKDKNLKTSYKIGGCFICDGPHRARDFPKKASLNGLSAHEDKGTKAHLARDRTGNGKGTIDLSVVPMDDFKVVLGLEFLDKTCHGEHGDVMTSSGTKTLSSMPIQEWFQQDAEPSLFEASNKATDGMRVQEMWMLPKVDRAGITFKNKTTSNPPIFLSLMDLFDQLGKARYFTKLDLRSRYYQVQIAEGDEAKTTCVTRCSKVLRDKELYVKLEKCSFTQDEVEFLGHKIKDGGLMMDGAKIKAIQDWEPPTKVMELRYFLGLVNYYRRFIMGYSAIASPLTDLLKKNKAWIWDEDCQAAFESLKKEVMNTRSHSRAGNREKEVGRIARAFADAQGTMGECFHGLYHMLAKVGRGGSIIVVVDQFSKSEIHGALLDEVVQDHGDGFKLLHEFSSPNGQVNIEGECTIGALSLTLWKSPFQLVTRRQPLTPNALVASYEGSSPTVYKTMKEWHEQADLAWASLDKDAKMMKKWADERRRHVEFDVGDQVMVKLLPQQFKSLRKVHKGLIRRYKGPFSVIGHVGKGWEDVTSRLILRGYSGFRIVLHLTRRLSGILWKVGEGLGSSWKLMEDLEASCRSVIRKFSMAQYIGARGPVSVDVDFSSTLVMKRVSKTIGLLDEVAKINDPQCELLLIRACAGISKLYFAMRTCPPRVFESAQLSFDTALRSALERIVTASGPGFGEWQWRLATLPFAFGGLGEALLRHVGIVASGSNFDDALCAFNNAMEIDFLSNPNGLVAISKGRAYFGLASCGSYLWVGTDNETGDVYGDNAVSCAGVIVFKHRHNTVRDTLVDICFWSGISAGKEVDIGLGGGCDKALRPADMLLYSWEGGLDVCVDLTGSSPLTQTRMSDFVPGQAVIDAAQRKRGKYMTKCADIGYGFLPFSFSSFGELEKDAMALWTSQREDHTSDWLRTIPISGLGQTMNVDIWLDGGRDKPLRPADMLLYSWDGGLDVCVDLTGSSPLTQTGMVDFIPGRAMIDAAQRKCGKYMAKCAAVGYGFLPFSFSSLGELEADAVTLLKRIRKFFMTQDIEARAVVHIFNRISFAIAKKVEALIVSRLPSNLLSLLYDSTLPSLCLCVCPKFLLTWLFVISLRAYCHMLLDLEFSNWHVVVPHYIFAFGGLGVYSAGDVLNYVFLASRLQSVGLQTKLLRHTGIDSPEPIFDDALSMFNTSMETDLLSNQSEIAAPKLMKKMADIYFTRVTKNAKSTFSLSPRQMALWTSQMEDHTSDGIMDGPLYGLRQLERDIYGDHDVSRARIIGILNIVIMWCAIPLSTYVIVLGFQLDGGLDVFVDLTGSSPLTQMGWLTRYPSWAVFMLHSVKRDKLWLRCAEIGYGCLPFLSFFGGLEADG</sequence>
<dbReference type="PANTHER" id="PTHR48462">
    <property type="entry name" value="PROTEIN, PUTATIVE-RELATED"/>
    <property type="match status" value="1"/>
</dbReference>
<comment type="caution">
    <text evidence="3">The sequence shown here is derived from an EMBL/GenBank/DDBJ whole genome shotgun (WGS) entry which is preliminary data.</text>
</comment>
<evidence type="ECO:0000256" key="2">
    <source>
        <dbReference type="SAM" id="Phobius"/>
    </source>
</evidence>
<dbReference type="PANTHER" id="PTHR48462:SF1">
    <property type="entry name" value="PROTEIN, PUTATIVE-RELATED"/>
    <property type="match status" value="1"/>
</dbReference>
<name>A0ABQ5HU80_9ASTR</name>
<feature type="transmembrane region" description="Helical" evidence="2">
    <location>
        <begin position="1356"/>
        <end position="1377"/>
    </location>
</feature>
<evidence type="ECO:0000313" key="3">
    <source>
        <dbReference type="EMBL" id="GJT90847.1"/>
    </source>
</evidence>
<organism evidence="3 4">
    <name type="scientific">Tanacetum coccineum</name>
    <dbReference type="NCBI Taxonomy" id="301880"/>
    <lineage>
        <taxon>Eukaryota</taxon>
        <taxon>Viridiplantae</taxon>
        <taxon>Streptophyta</taxon>
        <taxon>Embryophyta</taxon>
        <taxon>Tracheophyta</taxon>
        <taxon>Spermatophyta</taxon>
        <taxon>Magnoliopsida</taxon>
        <taxon>eudicotyledons</taxon>
        <taxon>Gunneridae</taxon>
        <taxon>Pentapetalae</taxon>
        <taxon>asterids</taxon>
        <taxon>campanulids</taxon>
        <taxon>Asterales</taxon>
        <taxon>Asteraceae</taxon>
        <taxon>Asteroideae</taxon>
        <taxon>Anthemideae</taxon>
        <taxon>Anthemidinae</taxon>
        <taxon>Tanacetum</taxon>
    </lineage>
</organism>
<dbReference type="InterPro" id="IPR043502">
    <property type="entry name" value="DNA/RNA_pol_sf"/>
</dbReference>
<feature type="compositionally biased region" description="Basic and acidic residues" evidence="1">
    <location>
        <begin position="62"/>
        <end position="102"/>
    </location>
</feature>
<dbReference type="Proteomes" id="UP001151760">
    <property type="component" value="Unassembled WGS sequence"/>
</dbReference>
<dbReference type="EMBL" id="BQNB010019961">
    <property type="protein sequence ID" value="GJT90847.1"/>
    <property type="molecule type" value="Genomic_DNA"/>
</dbReference>
<keyword evidence="2" id="KW-1133">Transmembrane helix</keyword>
<feature type="region of interest" description="Disordered" evidence="1">
    <location>
        <begin position="61"/>
        <end position="102"/>
    </location>
</feature>
<evidence type="ECO:0008006" key="5">
    <source>
        <dbReference type="Google" id="ProtNLM"/>
    </source>
</evidence>
<proteinExistence type="predicted"/>
<reference evidence="3" key="2">
    <citation type="submission" date="2022-01" db="EMBL/GenBank/DDBJ databases">
        <authorList>
            <person name="Yamashiro T."/>
            <person name="Shiraishi A."/>
            <person name="Satake H."/>
            <person name="Nakayama K."/>
        </authorList>
    </citation>
    <scope>NUCLEOTIDE SEQUENCE</scope>
</reference>
<evidence type="ECO:0000256" key="1">
    <source>
        <dbReference type="SAM" id="MobiDB-lite"/>
    </source>
</evidence>
<keyword evidence="2" id="KW-0472">Membrane</keyword>
<keyword evidence="2" id="KW-0812">Transmembrane</keyword>
<dbReference type="InterPro" id="IPR043128">
    <property type="entry name" value="Rev_trsase/Diguanyl_cyclase"/>
</dbReference>
<dbReference type="SUPFAM" id="SSF56672">
    <property type="entry name" value="DNA/RNA polymerases"/>
    <property type="match status" value="1"/>
</dbReference>
<keyword evidence="4" id="KW-1185">Reference proteome</keyword>
<dbReference type="Gene3D" id="3.10.10.10">
    <property type="entry name" value="HIV Type 1 Reverse Transcriptase, subunit A, domain 1"/>
    <property type="match status" value="1"/>
</dbReference>
<evidence type="ECO:0000313" key="4">
    <source>
        <dbReference type="Proteomes" id="UP001151760"/>
    </source>
</evidence>
<protein>
    <recommendedName>
        <fullName evidence="5">Reverse transcriptase domain-containing protein</fullName>
    </recommendedName>
</protein>